<keyword evidence="6 8" id="KW-1133">Transmembrane helix</keyword>
<evidence type="ECO:0000256" key="5">
    <source>
        <dbReference type="ARBA" id="ARBA00022692"/>
    </source>
</evidence>
<dbReference type="PANTHER" id="PTHR43744:SF8">
    <property type="entry name" value="SN-GLYCEROL-3-PHOSPHATE TRANSPORT SYSTEM PERMEASE PROTEIN UGPE"/>
    <property type="match status" value="1"/>
</dbReference>
<evidence type="ECO:0000313" key="10">
    <source>
        <dbReference type="EMBL" id="MBU3849066.1"/>
    </source>
</evidence>
<dbReference type="InterPro" id="IPR000515">
    <property type="entry name" value="MetI-like"/>
</dbReference>
<reference evidence="10" key="2">
    <citation type="submission" date="2021-04" db="EMBL/GenBank/DDBJ databases">
        <authorList>
            <person name="Gilroy R."/>
        </authorList>
    </citation>
    <scope>NUCLEOTIDE SEQUENCE</scope>
    <source>
        <strain evidence="10">Gambia15-2214</strain>
    </source>
</reference>
<feature type="transmembrane region" description="Helical" evidence="8">
    <location>
        <begin position="114"/>
        <end position="135"/>
    </location>
</feature>
<evidence type="ECO:0000256" key="1">
    <source>
        <dbReference type="ARBA" id="ARBA00004651"/>
    </source>
</evidence>
<feature type="transmembrane region" description="Helical" evidence="8">
    <location>
        <begin position="12"/>
        <end position="34"/>
    </location>
</feature>
<comment type="caution">
    <text evidence="10">The sequence shown here is derived from an EMBL/GenBank/DDBJ whole genome shotgun (WGS) entry which is preliminary data.</text>
</comment>
<sequence length="284" mass="31593">MSSSLENTTSKRIIFFLLVLVSIYVLFPILVVFMNSFKGRLFISTEPFKLPTTNPENPTFVGFSNYVTGITKIKFFSAFGYSLWITTASVAGILLISSMLAWFITRVKNKVTDIVYYTLVFSMIVPFQMVMFTMSKMANILHLDNPIGIILVYIGFGAGMATFMFAGFIKSIPLSMEEAAMIDGATPPQIFFMVIVPMLKSIGITIAILEIMWVWNDYLLPYLTIGTDYKTIPIAIQYLRGGYGAVDMGAMMAMLVLAMLPVIVFYLSCQKYIIKGVLAGAVKG</sequence>
<feature type="transmembrane region" description="Helical" evidence="8">
    <location>
        <begin position="81"/>
        <end position="102"/>
    </location>
</feature>
<dbReference type="Proteomes" id="UP000823914">
    <property type="component" value="Unassembled WGS sequence"/>
</dbReference>
<dbReference type="PROSITE" id="PS50928">
    <property type="entry name" value="ABC_TM1"/>
    <property type="match status" value="1"/>
</dbReference>
<dbReference type="GO" id="GO:0055085">
    <property type="term" value="P:transmembrane transport"/>
    <property type="evidence" value="ECO:0007669"/>
    <property type="project" value="InterPro"/>
</dbReference>
<dbReference type="Pfam" id="PF00528">
    <property type="entry name" value="BPD_transp_1"/>
    <property type="match status" value="1"/>
</dbReference>
<reference evidence="10" key="1">
    <citation type="journal article" date="2021" name="PeerJ">
        <title>Extensive microbial diversity within the chicken gut microbiome revealed by metagenomics and culture.</title>
        <authorList>
            <person name="Gilroy R."/>
            <person name="Ravi A."/>
            <person name="Getino M."/>
            <person name="Pursley I."/>
            <person name="Horton D.L."/>
            <person name="Alikhan N.F."/>
            <person name="Baker D."/>
            <person name="Gharbi K."/>
            <person name="Hall N."/>
            <person name="Watson M."/>
            <person name="Adriaenssens E.M."/>
            <person name="Foster-Nyarko E."/>
            <person name="Jarju S."/>
            <person name="Secka A."/>
            <person name="Antonio M."/>
            <person name="Oren A."/>
            <person name="Chaudhuri R.R."/>
            <person name="La Ragione R."/>
            <person name="Hildebrand F."/>
            <person name="Pallen M.J."/>
        </authorList>
    </citation>
    <scope>NUCLEOTIDE SEQUENCE</scope>
    <source>
        <strain evidence="10">Gambia15-2214</strain>
    </source>
</reference>
<comment type="similarity">
    <text evidence="8">Belongs to the binding-protein-dependent transport system permease family.</text>
</comment>
<feature type="domain" description="ABC transmembrane type-1" evidence="9">
    <location>
        <begin position="79"/>
        <end position="269"/>
    </location>
</feature>
<dbReference type="GO" id="GO:0005886">
    <property type="term" value="C:plasma membrane"/>
    <property type="evidence" value="ECO:0007669"/>
    <property type="project" value="UniProtKB-SubCell"/>
</dbReference>
<keyword evidence="7 8" id="KW-0472">Membrane</keyword>
<evidence type="ECO:0000256" key="2">
    <source>
        <dbReference type="ARBA" id="ARBA00020515"/>
    </source>
</evidence>
<accession>A0A9E2L0L2</accession>
<dbReference type="AlphaFoldDB" id="A0A9E2L0L2"/>
<dbReference type="Gene3D" id="1.10.3720.10">
    <property type="entry name" value="MetI-like"/>
    <property type="match status" value="1"/>
</dbReference>
<keyword evidence="5 8" id="KW-0812">Transmembrane</keyword>
<evidence type="ECO:0000256" key="6">
    <source>
        <dbReference type="ARBA" id="ARBA00022989"/>
    </source>
</evidence>
<evidence type="ECO:0000313" key="11">
    <source>
        <dbReference type="Proteomes" id="UP000823914"/>
    </source>
</evidence>
<evidence type="ECO:0000256" key="4">
    <source>
        <dbReference type="ARBA" id="ARBA00022475"/>
    </source>
</evidence>
<keyword evidence="3 8" id="KW-0813">Transport</keyword>
<protein>
    <recommendedName>
        <fullName evidence="2">sn-glycerol-3-phosphate transport system permease protein UgpE</fullName>
    </recommendedName>
</protein>
<evidence type="ECO:0000256" key="7">
    <source>
        <dbReference type="ARBA" id="ARBA00023136"/>
    </source>
</evidence>
<evidence type="ECO:0000256" key="3">
    <source>
        <dbReference type="ARBA" id="ARBA00022448"/>
    </source>
</evidence>
<feature type="transmembrane region" description="Helical" evidence="8">
    <location>
        <begin position="147"/>
        <end position="169"/>
    </location>
</feature>
<name>A0A9E2L0L2_9SPIR</name>
<gene>
    <name evidence="10" type="ORF">IAA16_00700</name>
</gene>
<evidence type="ECO:0000259" key="9">
    <source>
        <dbReference type="PROSITE" id="PS50928"/>
    </source>
</evidence>
<dbReference type="InterPro" id="IPR035906">
    <property type="entry name" value="MetI-like_sf"/>
</dbReference>
<dbReference type="EMBL" id="JAHLFV010000014">
    <property type="protein sequence ID" value="MBU3849066.1"/>
    <property type="molecule type" value="Genomic_DNA"/>
</dbReference>
<dbReference type="SUPFAM" id="SSF161098">
    <property type="entry name" value="MetI-like"/>
    <property type="match status" value="1"/>
</dbReference>
<dbReference type="PANTHER" id="PTHR43744">
    <property type="entry name" value="ABC TRANSPORTER PERMEASE PROTEIN MG189-RELATED-RELATED"/>
    <property type="match status" value="1"/>
</dbReference>
<keyword evidence="4" id="KW-1003">Cell membrane</keyword>
<evidence type="ECO:0000256" key="8">
    <source>
        <dbReference type="RuleBase" id="RU363032"/>
    </source>
</evidence>
<proteinExistence type="inferred from homology"/>
<dbReference type="CDD" id="cd06261">
    <property type="entry name" value="TM_PBP2"/>
    <property type="match status" value="1"/>
</dbReference>
<organism evidence="10 11">
    <name type="scientific">Candidatus Treponema excrementipullorum</name>
    <dbReference type="NCBI Taxonomy" id="2838768"/>
    <lineage>
        <taxon>Bacteria</taxon>
        <taxon>Pseudomonadati</taxon>
        <taxon>Spirochaetota</taxon>
        <taxon>Spirochaetia</taxon>
        <taxon>Spirochaetales</taxon>
        <taxon>Treponemataceae</taxon>
        <taxon>Treponema</taxon>
    </lineage>
</organism>
<comment type="subcellular location">
    <subcellularLocation>
        <location evidence="1 8">Cell membrane</location>
        <topology evidence="1 8">Multi-pass membrane protein</topology>
    </subcellularLocation>
</comment>
<feature type="transmembrane region" description="Helical" evidence="8">
    <location>
        <begin position="190"/>
        <end position="215"/>
    </location>
</feature>
<feature type="transmembrane region" description="Helical" evidence="8">
    <location>
        <begin position="248"/>
        <end position="267"/>
    </location>
</feature>